<gene>
    <name evidence="2" type="ORF">EVAR_55813_1</name>
</gene>
<comment type="caution">
    <text evidence="2">The sequence shown here is derived from an EMBL/GenBank/DDBJ whole genome shotgun (WGS) entry which is preliminary data.</text>
</comment>
<reference evidence="2 3" key="1">
    <citation type="journal article" date="2019" name="Commun. Biol.">
        <title>The bagworm genome reveals a unique fibroin gene that provides high tensile strength.</title>
        <authorList>
            <person name="Kono N."/>
            <person name="Nakamura H."/>
            <person name="Ohtoshi R."/>
            <person name="Tomita M."/>
            <person name="Numata K."/>
            <person name="Arakawa K."/>
        </authorList>
    </citation>
    <scope>NUCLEOTIDE SEQUENCE [LARGE SCALE GENOMIC DNA]</scope>
</reference>
<sequence>MSPILYHLSIPIPARALDPDSGFDLDSGMSRHVLLSRLAEQFGVQHYPSPERSPSPATSPQSPPGPQSPRSPYSPQPPSVPQPLPIQDLLHLEDIEIAGQALKSYASATELSALMYCRGLGALYGAGGWPSALLWPRSPPTHHRRTSPITVPIVDASVSLLKRLSRRRAGATPRPARRSLEYLSARGTFASAPARSRLPPPHPRSIARWFGAVFQFAIFSFSHSSAQMGRTERL</sequence>
<proteinExistence type="predicted"/>
<evidence type="ECO:0000256" key="1">
    <source>
        <dbReference type="SAM" id="MobiDB-lite"/>
    </source>
</evidence>
<dbReference type="EMBL" id="BGZK01001724">
    <property type="protein sequence ID" value="GBP85234.1"/>
    <property type="molecule type" value="Genomic_DNA"/>
</dbReference>
<evidence type="ECO:0000313" key="3">
    <source>
        <dbReference type="Proteomes" id="UP000299102"/>
    </source>
</evidence>
<protein>
    <submittedName>
        <fullName evidence="2">Uncharacterized protein</fullName>
    </submittedName>
</protein>
<dbReference type="AlphaFoldDB" id="A0A4C1ZDP3"/>
<dbReference type="OrthoDB" id="6155966at2759"/>
<organism evidence="2 3">
    <name type="scientific">Eumeta variegata</name>
    <name type="common">Bagworm moth</name>
    <name type="synonym">Eumeta japonica</name>
    <dbReference type="NCBI Taxonomy" id="151549"/>
    <lineage>
        <taxon>Eukaryota</taxon>
        <taxon>Metazoa</taxon>
        <taxon>Ecdysozoa</taxon>
        <taxon>Arthropoda</taxon>
        <taxon>Hexapoda</taxon>
        <taxon>Insecta</taxon>
        <taxon>Pterygota</taxon>
        <taxon>Neoptera</taxon>
        <taxon>Endopterygota</taxon>
        <taxon>Lepidoptera</taxon>
        <taxon>Glossata</taxon>
        <taxon>Ditrysia</taxon>
        <taxon>Tineoidea</taxon>
        <taxon>Psychidae</taxon>
        <taxon>Oiketicinae</taxon>
        <taxon>Eumeta</taxon>
    </lineage>
</organism>
<keyword evidence="3" id="KW-1185">Reference proteome</keyword>
<name>A0A4C1ZDP3_EUMVA</name>
<feature type="region of interest" description="Disordered" evidence="1">
    <location>
        <begin position="46"/>
        <end position="84"/>
    </location>
</feature>
<feature type="compositionally biased region" description="Pro residues" evidence="1">
    <location>
        <begin position="61"/>
        <end position="84"/>
    </location>
</feature>
<dbReference type="Proteomes" id="UP000299102">
    <property type="component" value="Unassembled WGS sequence"/>
</dbReference>
<accession>A0A4C1ZDP3</accession>
<evidence type="ECO:0000313" key="2">
    <source>
        <dbReference type="EMBL" id="GBP85234.1"/>
    </source>
</evidence>